<dbReference type="STRING" id="1637975.AN957_00785"/>
<reference evidence="1 2" key="1">
    <citation type="submission" date="2015-09" db="EMBL/GenBank/DDBJ databases">
        <title>Genome sequencing project for genomic taxonomy and phylogenomics of Bacillus-like bacteria.</title>
        <authorList>
            <person name="Liu B."/>
            <person name="Wang J."/>
            <person name="Zhu Y."/>
            <person name="Liu G."/>
            <person name="Chen Q."/>
            <person name="Chen Z."/>
            <person name="Lan J."/>
            <person name="Che J."/>
            <person name="Ge C."/>
            <person name="Shi H."/>
            <person name="Pan Z."/>
            <person name="Liu X."/>
        </authorList>
    </citation>
    <scope>NUCLEOTIDE SEQUENCE [LARGE SCALE GENOMIC DNA]</scope>
    <source>
        <strain evidence="1 2">FJAT-18043</strain>
    </source>
</reference>
<dbReference type="Proteomes" id="UP000050996">
    <property type="component" value="Unassembled WGS sequence"/>
</dbReference>
<evidence type="ECO:0000313" key="2">
    <source>
        <dbReference type="Proteomes" id="UP000050996"/>
    </source>
</evidence>
<accession>A0A0Q3T5N2</accession>
<dbReference type="PATRIC" id="fig|1637975.4.peg.5501"/>
<gene>
    <name evidence="1" type="ORF">AN957_00785</name>
</gene>
<sequence>MRIGEDNLLIDAVRGAVDSYIRMINEAEKDDINGKGIIKPEWYYYIDPSNEDFVILLEVRGFQEEITLKKSEWKSYQSNMLGNEKIKQLANRWS</sequence>
<evidence type="ECO:0000313" key="1">
    <source>
        <dbReference type="EMBL" id="KQL27508.1"/>
    </source>
</evidence>
<comment type="caution">
    <text evidence="1">The sequence shown here is derived from an EMBL/GenBank/DDBJ whole genome shotgun (WGS) entry which is preliminary data.</text>
</comment>
<dbReference type="EMBL" id="LJIX01000003">
    <property type="protein sequence ID" value="KQL27508.1"/>
    <property type="molecule type" value="Genomic_DNA"/>
</dbReference>
<keyword evidence="2" id="KW-1185">Reference proteome</keyword>
<organism evidence="1 2">
    <name type="scientific">Cytobacillus solani</name>
    <dbReference type="NCBI Taxonomy" id="1637975"/>
    <lineage>
        <taxon>Bacteria</taxon>
        <taxon>Bacillati</taxon>
        <taxon>Bacillota</taxon>
        <taxon>Bacilli</taxon>
        <taxon>Bacillales</taxon>
        <taxon>Bacillaceae</taxon>
        <taxon>Cytobacillus</taxon>
    </lineage>
</organism>
<dbReference type="AlphaFoldDB" id="A0A0Q3T5N2"/>
<dbReference type="RefSeq" id="WP_056681753.1">
    <property type="nucleotide sequence ID" value="NZ_LJIX01000003.1"/>
</dbReference>
<proteinExistence type="predicted"/>
<name>A0A0Q3T5N2_9BACI</name>
<protein>
    <submittedName>
        <fullName evidence="1">Uncharacterized protein</fullName>
    </submittedName>
</protein>